<accession>A0A401J7U6</accession>
<dbReference type="GO" id="GO:0006260">
    <property type="term" value="P:DNA replication"/>
    <property type="evidence" value="ECO:0007669"/>
    <property type="project" value="TreeGrafter"/>
</dbReference>
<evidence type="ECO:0000313" key="6">
    <source>
        <dbReference type="EMBL" id="GBH32685.1"/>
    </source>
</evidence>
<dbReference type="SUPFAM" id="SSF52540">
    <property type="entry name" value="P-loop containing nucleoside triphosphate hydrolases"/>
    <property type="match status" value="1"/>
</dbReference>
<dbReference type="Pfam" id="PF01695">
    <property type="entry name" value="IstB_IS21"/>
    <property type="match status" value="1"/>
</dbReference>
<name>A0A401J7U6_SPHXE</name>
<dbReference type="Proteomes" id="UP000290975">
    <property type="component" value="Unassembled WGS sequence"/>
</dbReference>
<evidence type="ECO:0000256" key="4">
    <source>
        <dbReference type="SAM" id="MobiDB-lite"/>
    </source>
</evidence>
<dbReference type="InterPro" id="IPR028350">
    <property type="entry name" value="DNAC/IstB-like"/>
</dbReference>
<dbReference type="PANTHER" id="PTHR30050">
    <property type="entry name" value="CHROMOSOMAL REPLICATION INITIATOR PROTEIN DNAA"/>
    <property type="match status" value="1"/>
</dbReference>
<keyword evidence="2" id="KW-0547">Nucleotide-binding</keyword>
<dbReference type="PANTHER" id="PTHR30050:SF4">
    <property type="entry name" value="ATP-BINDING PROTEIN RV3427C IN INSERTION SEQUENCE-RELATED"/>
    <property type="match status" value="1"/>
</dbReference>
<protein>
    <recommendedName>
        <fullName evidence="5">AAA+ ATPase domain-containing protein</fullName>
    </recommendedName>
</protein>
<evidence type="ECO:0000259" key="5">
    <source>
        <dbReference type="SMART" id="SM00382"/>
    </source>
</evidence>
<dbReference type="Gene3D" id="3.40.50.300">
    <property type="entry name" value="P-loop containing nucleotide triphosphate hydrolases"/>
    <property type="match status" value="1"/>
</dbReference>
<comment type="similarity">
    <text evidence="1">Belongs to the IS21/IS1162 putative ATP-binding protein family.</text>
</comment>
<dbReference type="PIRSF" id="PIRSF003073">
    <property type="entry name" value="DNAC_TnpB_IstB"/>
    <property type="match status" value="1"/>
</dbReference>
<comment type="caution">
    <text evidence="6">The sequence shown here is derived from an EMBL/GenBank/DDBJ whole genome shotgun (WGS) entry which is preliminary data.</text>
</comment>
<evidence type="ECO:0000256" key="3">
    <source>
        <dbReference type="ARBA" id="ARBA00022840"/>
    </source>
</evidence>
<proteinExistence type="inferred from homology"/>
<evidence type="ECO:0000313" key="7">
    <source>
        <dbReference type="Proteomes" id="UP000290975"/>
    </source>
</evidence>
<feature type="domain" description="AAA+ ATPase" evidence="5">
    <location>
        <begin position="99"/>
        <end position="232"/>
    </location>
</feature>
<dbReference type="EMBL" id="BBQY01000042">
    <property type="protein sequence ID" value="GBH32685.1"/>
    <property type="molecule type" value="Genomic_DNA"/>
</dbReference>
<organism evidence="6 7">
    <name type="scientific">Sphingobium xenophagum</name>
    <dbReference type="NCBI Taxonomy" id="121428"/>
    <lineage>
        <taxon>Bacteria</taxon>
        <taxon>Pseudomonadati</taxon>
        <taxon>Pseudomonadota</taxon>
        <taxon>Alphaproteobacteria</taxon>
        <taxon>Sphingomonadales</taxon>
        <taxon>Sphingomonadaceae</taxon>
        <taxon>Sphingobium</taxon>
    </lineage>
</organism>
<sequence>MLTHPTLDQMHSLGLAGIAAAWRDIAEQDTSGDLTRDEWLGLMLDREIAARADRRLTNRLASAKLRFVDACIENVDFAARRGMDRRNILSLAQGAWLNARENLIITGQTGTGKTWLGCAFGRQAARQDHSVLYLRMPRLFEDLALARLDGRFPRVVDKLARVQLLILDDWGTHSLNDQQRLDLLEIFEERYRRKSTLITAQLPVAAWHEMIGEPTIADAILDRIIHNAHRIALEGDSMRRQKAPSGLTQDPNPEITQP</sequence>
<dbReference type="PROSITE" id="PS00675">
    <property type="entry name" value="SIGMA54_INTERACT_1"/>
    <property type="match status" value="1"/>
</dbReference>
<gene>
    <name evidence="6" type="ORF">MBESOW_P3916</name>
</gene>
<dbReference type="InterPro" id="IPR002611">
    <property type="entry name" value="IstB_ATP-bd"/>
</dbReference>
<dbReference type="GO" id="GO:0005524">
    <property type="term" value="F:ATP binding"/>
    <property type="evidence" value="ECO:0007669"/>
    <property type="project" value="UniProtKB-KW"/>
</dbReference>
<evidence type="ECO:0000256" key="1">
    <source>
        <dbReference type="ARBA" id="ARBA00008059"/>
    </source>
</evidence>
<dbReference type="InterPro" id="IPR027417">
    <property type="entry name" value="P-loop_NTPase"/>
</dbReference>
<keyword evidence="3" id="KW-0067">ATP-binding</keyword>
<dbReference type="AlphaFoldDB" id="A0A401J7U6"/>
<keyword evidence="7" id="KW-1185">Reference proteome</keyword>
<reference evidence="6 7" key="1">
    <citation type="submission" date="2014-12" db="EMBL/GenBank/DDBJ databases">
        <title>Whole genome sequencing of Sphingobium xenophagum OW59.</title>
        <authorList>
            <person name="Ohta Y."/>
            <person name="Nishi S."/>
            <person name="Hatada Y."/>
        </authorList>
    </citation>
    <scope>NUCLEOTIDE SEQUENCE [LARGE SCALE GENOMIC DNA]</scope>
    <source>
        <strain evidence="6 7">OW59</strain>
    </source>
</reference>
<dbReference type="NCBIfam" id="NF038214">
    <property type="entry name" value="IS21_help_AAA"/>
    <property type="match status" value="1"/>
</dbReference>
<dbReference type="SMART" id="SM00382">
    <property type="entry name" value="AAA"/>
    <property type="match status" value="1"/>
</dbReference>
<dbReference type="InterPro" id="IPR047661">
    <property type="entry name" value="IstB"/>
</dbReference>
<dbReference type="InterPro" id="IPR003593">
    <property type="entry name" value="AAA+_ATPase"/>
</dbReference>
<dbReference type="CDD" id="cd00009">
    <property type="entry name" value="AAA"/>
    <property type="match status" value="1"/>
</dbReference>
<feature type="compositionally biased region" description="Polar residues" evidence="4">
    <location>
        <begin position="246"/>
        <end position="258"/>
    </location>
</feature>
<evidence type="ECO:0000256" key="2">
    <source>
        <dbReference type="ARBA" id="ARBA00022741"/>
    </source>
</evidence>
<feature type="region of interest" description="Disordered" evidence="4">
    <location>
        <begin position="235"/>
        <end position="258"/>
    </location>
</feature>
<dbReference type="InterPro" id="IPR025662">
    <property type="entry name" value="Sigma_54_int_dom_ATP-bd_1"/>
</dbReference>